<evidence type="ECO:0000256" key="6">
    <source>
        <dbReference type="ARBA" id="ARBA00023125"/>
    </source>
</evidence>
<comment type="subcellular location">
    <subcellularLocation>
        <location evidence="2">Chromosome</location>
    </subcellularLocation>
    <subcellularLocation>
        <location evidence="1">Nucleus</location>
    </subcellularLocation>
</comment>
<dbReference type="EMBL" id="ANJA01004109">
    <property type="protein sequence ID" value="ETO59409.1"/>
    <property type="molecule type" value="Genomic_DNA"/>
</dbReference>
<dbReference type="AlphaFoldDB" id="A0A080YYE8"/>
<evidence type="ECO:0000313" key="11">
    <source>
        <dbReference type="Proteomes" id="UP000028582"/>
    </source>
</evidence>
<comment type="similarity">
    <text evidence="3 9">Belongs to the histone H4 family.</text>
</comment>
<dbReference type="PRINTS" id="PR00623">
    <property type="entry name" value="HISTONEH4"/>
</dbReference>
<keyword evidence="7 9" id="KW-0539">Nucleus</keyword>
<evidence type="ECO:0000256" key="3">
    <source>
        <dbReference type="ARBA" id="ARBA00006564"/>
    </source>
</evidence>
<evidence type="ECO:0000256" key="7">
    <source>
        <dbReference type="ARBA" id="ARBA00023242"/>
    </source>
</evidence>
<keyword evidence="6 9" id="KW-0238">DNA-binding</keyword>
<comment type="function">
    <text evidence="9">Core component of nucleosome. Nucleosomes wrap and compact DNA into chromatin, limiting DNA accessibility to the cellular machineries which require DNA as a template. Histones thereby play a central role in transcription regulation, DNA repair, DNA replication and chromosomal stability. DNA accessibility is regulated via a complex set of post-translational modifications of histones, also called histone code, and nucleosome remodeling.</text>
</comment>
<accession>A0A080YYE8</accession>
<dbReference type="InterPro" id="IPR001951">
    <property type="entry name" value="Histone_H4"/>
</dbReference>
<comment type="caution">
    <text evidence="10">The sequence shown here is derived from an EMBL/GenBank/DDBJ whole genome shotgun (WGS) entry which is preliminary data.</text>
</comment>
<dbReference type="Proteomes" id="UP000028582">
    <property type="component" value="Unassembled WGS sequence"/>
</dbReference>
<dbReference type="GO" id="GO:0046982">
    <property type="term" value="F:protein heterodimerization activity"/>
    <property type="evidence" value="ECO:0007669"/>
    <property type="project" value="InterPro"/>
</dbReference>
<evidence type="ECO:0000256" key="2">
    <source>
        <dbReference type="ARBA" id="ARBA00004286"/>
    </source>
</evidence>
<name>A0A080YYE8_PHYNI</name>
<dbReference type="GO" id="GO:0003677">
    <property type="term" value="F:DNA binding"/>
    <property type="evidence" value="ECO:0007669"/>
    <property type="project" value="UniProtKB-KW"/>
</dbReference>
<dbReference type="InterPro" id="IPR009072">
    <property type="entry name" value="Histone-fold"/>
</dbReference>
<organism evidence="10 11">
    <name type="scientific">Phytophthora nicotianae P1976</name>
    <dbReference type="NCBI Taxonomy" id="1317066"/>
    <lineage>
        <taxon>Eukaryota</taxon>
        <taxon>Sar</taxon>
        <taxon>Stramenopiles</taxon>
        <taxon>Oomycota</taxon>
        <taxon>Peronosporomycetes</taxon>
        <taxon>Peronosporales</taxon>
        <taxon>Peronosporaceae</taxon>
        <taxon>Phytophthora</taxon>
    </lineage>
</organism>
<evidence type="ECO:0000256" key="5">
    <source>
        <dbReference type="ARBA" id="ARBA00022454"/>
    </source>
</evidence>
<protein>
    <recommendedName>
        <fullName evidence="9">Histone H4</fullName>
    </recommendedName>
</protein>
<keyword evidence="5 9" id="KW-0158">Chromosome</keyword>
<reference evidence="10 11" key="1">
    <citation type="submission" date="2013-11" db="EMBL/GenBank/DDBJ databases">
        <title>The Genome Sequence of Phytophthora parasitica P1976.</title>
        <authorList>
            <consortium name="The Broad Institute Genomics Platform"/>
            <person name="Russ C."/>
            <person name="Tyler B."/>
            <person name="Panabieres F."/>
            <person name="Shan W."/>
            <person name="Tripathy S."/>
            <person name="Grunwald N."/>
            <person name="Machado M."/>
            <person name="Johnson C.S."/>
            <person name="Walker B."/>
            <person name="Young S."/>
            <person name="Zeng Q."/>
            <person name="Gargeya S."/>
            <person name="Fitzgerald M."/>
            <person name="Haas B."/>
            <person name="Abouelleil A."/>
            <person name="Allen A.W."/>
            <person name="Alvarado L."/>
            <person name="Arachchi H.M."/>
            <person name="Berlin A.M."/>
            <person name="Chapman S.B."/>
            <person name="Gainer-Dewar J."/>
            <person name="Goldberg J."/>
            <person name="Griggs A."/>
            <person name="Gujja S."/>
            <person name="Hansen M."/>
            <person name="Howarth C."/>
            <person name="Imamovic A."/>
            <person name="Ireland A."/>
            <person name="Larimer J."/>
            <person name="McCowan C."/>
            <person name="Murphy C."/>
            <person name="Pearson M."/>
            <person name="Poon T.W."/>
            <person name="Priest M."/>
            <person name="Roberts A."/>
            <person name="Saif S."/>
            <person name="Shea T."/>
            <person name="Sisk P."/>
            <person name="Sykes S."/>
            <person name="Wortman J."/>
            <person name="Nusbaum C."/>
            <person name="Birren B."/>
        </authorList>
    </citation>
    <scope>NUCLEOTIDE SEQUENCE [LARGE SCALE GENOMIC DNA]</scope>
    <source>
        <strain evidence="10 11">P1976</strain>
    </source>
</reference>
<dbReference type="GO" id="GO:0005634">
    <property type="term" value="C:nucleus"/>
    <property type="evidence" value="ECO:0007669"/>
    <property type="project" value="UniProtKB-SubCell"/>
</dbReference>
<gene>
    <name evidence="10" type="ORF">F444_22232</name>
</gene>
<evidence type="ECO:0000256" key="8">
    <source>
        <dbReference type="ARBA" id="ARBA00023269"/>
    </source>
</evidence>
<proteinExistence type="inferred from homology"/>
<evidence type="ECO:0000256" key="4">
    <source>
        <dbReference type="ARBA" id="ARBA00011538"/>
    </source>
</evidence>
<dbReference type="SUPFAM" id="SSF47113">
    <property type="entry name" value="Histone-fold"/>
    <property type="match status" value="1"/>
</dbReference>
<comment type="subunit">
    <text evidence="4 9">The nucleosome is a histone octamer containing two molecules each of H2A, H2B, H3 and H4 assembled in one H3-H4 heterotetramer and two H2A-H2B heterodimers. The octamer wraps approximately 147 bp of DNA.</text>
</comment>
<dbReference type="Gene3D" id="1.10.20.10">
    <property type="entry name" value="Histone, subunit A"/>
    <property type="match status" value="1"/>
</dbReference>
<keyword evidence="8 9" id="KW-0544">Nucleosome core</keyword>
<evidence type="ECO:0000313" key="10">
    <source>
        <dbReference type="EMBL" id="ETO59409.1"/>
    </source>
</evidence>
<sequence length="99" mass="11581">MLDQKQNKAKSGFKRQPYFLHNNLDAISKKSIRRLARRAGVIRMSAVIYEEARAALKRFVVNLVQDTVVYTQYANRRTVTMRDVVYALKRQGRPIYGFD</sequence>
<dbReference type="PANTHER" id="PTHR10484">
    <property type="entry name" value="HISTONE H4"/>
    <property type="match status" value="1"/>
</dbReference>
<evidence type="ECO:0000256" key="9">
    <source>
        <dbReference type="RuleBase" id="RU000528"/>
    </source>
</evidence>
<dbReference type="GO" id="GO:0000786">
    <property type="term" value="C:nucleosome"/>
    <property type="evidence" value="ECO:0007669"/>
    <property type="project" value="UniProtKB-KW"/>
</dbReference>
<evidence type="ECO:0000256" key="1">
    <source>
        <dbReference type="ARBA" id="ARBA00004123"/>
    </source>
</evidence>
<dbReference type="SMART" id="SM00417">
    <property type="entry name" value="H4"/>
    <property type="match status" value="1"/>
</dbReference>
<dbReference type="CDD" id="cd22912">
    <property type="entry name" value="HFD_H4"/>
    <property type="match status" value="1"/>
</dbReference>
<dbReference type="GO" id="GO:0030527">
    <property type="term" value="F:structural constituent of chromatin"/>
    <property type="evidence" value="ECO:0007669"/>
    <property type="project" value="InterPro"/>
</dbReference>